<dbReference type="PROSITE" id="PS51201">
    <property type="entry name" value="RCK_N"/>
    <property type="match status" value="1"/>
</dbReference>
<dbReference type="GO" id="GO:0008324">
    <property type="term" value="F:monoatomic cation transmembrane transporter activity"/>
    <property type="evidence" value="ECO:0007669"/>
    <property type="project" value="InterPro"/>
</dbReference>
<gene>
    <name evidence="5" type="ORF">GCM10007392_04180</name>
</gene>
<name>A0A918N5X6_9GAMM</name>
<evidence type="ECO:0000256" key="2">
    <source>
        <dbReference type="ARBA" id="ARBA00023065"/>
    </source>
</evidence>
<dbReference type="PANTHER" id="PTHR43833:SF5">
    <property type="entry name" value="TRK SYSTEM POTASSIUM UPTAKE PROTEIN TRKA"/>
    <property type="match status" value="1"/>
</dbReference>
<dbReference type="GO" id="GO:0006813">
    <property type="term" value="P:potassium ion transport"/>
    <property type="evidence" value="ECO:0007669"/>
    <property type="project" value="InterPro"/>
</dbReference>
<keyword evidence="6" id="KW-1185">Reference proteome</keyword>
<evidence type="ECO:0000259" key="3">
    <source>
        <dbReference type="PROSITE" id="PS51201"/>
    </source>
</evidence>
<dbReference type="InterPro" id="IPR036721">
    <property type="entry name" value="RCK_C_sf"/>
</dbReference>
<dbReference type="RefSeq" id="WP_189606824.1">
    <property type="nucleotide sequence ID" value="NZ_BMXR01000001.1"/>
</dbReference>
<evidence type="ECO:0000259" key="4">
    <source>
        <dbReference type="PROSITE" id="PS51202"/>
    </source>
</evidence>
<feature type="domain" description="RCK C-terminal" evidence="4">
    <location>
        <begin position="136"/>
        <end position="214"/>
    </location>
</feature>
<dbReference type="SUPFAM" id="SSF51735">
    <property type="entry name" value="NAD(P)-binding Rossmann-fold domains"/>
    <property type="match status" value="1"/>
</dbReference>
<evidence type="ECO:0000313" key="6">
    <source>
        <dbReference type="Proteomes" id="UP000626148"/>
    </source>
</evidence>
<feature type="domain" description="RCK N-terminal" evidence="3">
    <location>
        <begin position="1"/>
        <end position="122"/>
    </location>
</feature>
<dbReference type="InterPro" id="IPR003148">
    <property type="entry name" value="RCK_N"/>
</dbReference>
<protein>
    <submittedName>
        <fullName evidence="5">Potassium transporter</fullName>
    </submittedName>
</protein>
<dbReference type="PANTHER" id="PTHR43833">
    <property type="entry name" value="POTASSIUM CHANNEL PROTEIN 2-RELATED-RELATED"/>
    <property type="match status" value="1"/>
</dbReference>
<proteinExistence type="predicted"/>
<dbReference type="PROSITE" id="PS51202">
    <property type="entry name" value="RCK_C"/>
    <property type="match status" value="1"/>
</dbReference>
<dbReference type="SUPFAM" id="SSF116726">
    <property type="entry name" value="TrkA C-terminal domain-like"/>
    <property type="match status" value="1"/>
</dbReference>
<dbReference type="AlphaFoldDB" id="A0A918N5X6"/>
<dbReference type="InterPro" id="IPR006037">
    <property type="entry name" value="RCK_C"/>
</dbReference>
<keyword evidence="1" id="KW-0813">Transport</keyword>
<reference evidence="5" key="2">
    <citation type="submission" date="2020-09" db="EMBL/GenBank/DDBJ databases">
        <authorList>
            <person name="Sun Q."/>
            <person name="Kim S."/>
        </authorList>
    </citation>
    <scope>NUCLEOTIDE SEQUENCE</scope>
    <source>
        <strain evidence="5">KCTC 22169</strain>
    </source>
</reference>
<dbReference type="Gene3D" id="3.30.70.1450">
    <property type="entry name" value="Regulator of K+ conductance, C-terminal domain"/>
    <property type="match status" value="1"/>
</dbReference>
<organism evidence="5 6">
    <name type="scientific">Saccharospirillum salsuginis</name>
    <dbReference type="NCBI Taxonomy" id="418750"/>
    <lineage>
        <taxon>Bacteria</taxon>
        <taxon>Pseudomonadati</taxon>
        <taxon>Pseudomonadota</taxon>
        <taxon>Gammaproteobacteria</taxon>
        <taxon>Oceanospirillales</taxon>
        <taxon>Saccharospirillaceae</taxon>
        <taxon>Saccharospirillum</taxon>
    </lineage>
</organism>
<evidence type="ECO:0000256" key="1">
    <source>
        <dbReference type="ARBA" id="ARBA00022448"/>
    </source>
</evidence>
<dbReference type="Gene3D" id="3.40.50.720">
    <property type="entry name" value="NAD(P)-binding Rossmann-like Domain"/>
    <property type="match status" value="1"/>
</dbReference>
<evidence type="ECO:0000313" key="5">
    <source>
        <dbReference type="EMBL" id="GGX40587.1"/>
    </source>
</evidence>
<reference evidence="5" key="1">
    <citation type="journal article" date="2014" name="Int. J. Syst. Evol. Microbiol.">
        <title>Complete genome sequence of Corynebacterium casei LMG S-19264T (=DSM 44701T), isolated from a smear-ripened cheese.</title>
        <authorList>
            <consortium name="US DOE Joint Genome Institute (JGI-PGF)"/>
            <person name="Walter F."/>
            <person name="Albersmeier A."/>
            <person name="Kalinowski J."/>
            <person name="Ruckert C."/>
        </authorList>
    </citation>
    <scope>NUCLEOTIDE SEQUENCE</scope>
    <source>
        <strain evidence="5">KCTC 22169</strain>
    </source>
</reference>
<comment type="caution">
    <text evidence="5">The sequence shown here is derived from an EMBL/GenBank/DDBJ whole genome shotgun (WGS) entry which is preliminary data.</text>
</comment>
<dbReference type="InterPro" id="IPR036291">
    <property type="entry name" value="NAD(P)-bd_dom_sf"/>
</dbReference>
<keyword evidence="2" id="KW-0406">Ion transport</keyword>
<dbReference type="InterPro" id="IPR050721">
    <property type="entry name" value="Trk_Ktr_HKT_K-transport"/>
</dbReference>
<sequence>MRFVLIGSNALTLATARMLLDEGFEVVLIERDMERIDVLSEQLACGFLHGDGGAPDVLEQADPHNTDALFSLLDNEQTNIIVALVARSLKFRRVIPLVTEDVFERIATELGLEDTVAPNRAVARHLANLMKGEQSLEMSSLIHADARVYSFIVTDSQAGPLEEFALPKGVGFICIYRDSKLVLPDETDRLEQDDEVVLISRSDRLPELKKRYGHPPNGNGG</sequence>
<accession>A0A918N5X6</accession>
<dbReference type="Pfam" id="PF02254">
    <property type="entry name" value="TrkA_N"/>
    <property type="match status" value="1"/>
</dbReference>
<dbReference type="Proteomes" id="UP000626148">
    <property type="component" value="Unassembled WGS sequence"/>
</dbReference>
<dbReference type="EMBL" id="BMXR01000001">
    <property type="protein sequence ID" value="GGX40587.1"/>
    <property type="molecule type" value="Genomic_DNA"/>
</dbReference>